<comment type="caution">
    <text evidence="1">The sequence shown here is derived from an EMBL/GenBank/DDBJ whole genome shotgun (WGS) entry which is preliminary data.</text>
</comment>
<gene>
    <name evidence="1" type="ORF">L6164_010797</name>
</gene>
<protein>
    <submittedName>
        <fullName evidence="1">Uncharacterized protein</fullName>
    </submittedName>
</protein>
<accession>A0ACB9P3I5</accession>
<proteinExistence type="predicted"/>
<reference evidence="1 2" key="1">
    <citation type="journal article" date="2022" name="DNA Res.">
        <title>Chromosomal-level genome assembly of the orchid tree Bauhinia variegata (Leguminosae; Cercidoideae) supports the allotetraploid origin hypothesis of Bauhinia.</title>
        <authorList>
            <person name="Zhong Y."/>
            <person name="Chen Y."/>
            <person name="Zheng D."/>
            <person name="Pang J."/>
            <person name="Liu Y."/>
            <person name="Luo S."/>
            <person name="Meng S."/>
            <person name="Qian L."/>
            <person name="Wei D."/>
            <person name="Dai S."/>
            <person name="Zhou R."/>
        </authorList>
    </citation>
    <scope>NUCLEOTIDE SEQUENCE [LARGE SCALE GENOMIC DNA]</scope>
    <source>
        <strain evidence="1">BV-YZ2020</strain>
    </source>
</reference>
<sequence length="962" mass="106340">MDLKSLSSSSYFSEDIFSSKERQVGSWEADKHPKFYASEKSIASSFMERLMPGEYQTGNFLEHPESFLPQDQKANHGVNGLSLGTGSTCSHSLTSLSHVNFDQGTRSSLNTQPEFSFWKSNKVDLNDTQYESSLFSSSLSELFSRKLRLSANNDLYGHSVDTIASHYEEEELVQALEELEAQTIGNLLPNDDDLLSGLTNGFDRVIQANGGNDMEELDLFSSIGGMEMGDDISSSGLKNSEFAGAVCDSQLAACSDPVAGEPPSRTLFVRNIDSDAEDSELKSLFEQYGDIRTLYAACKHRGFVMISYYDIRAAQDAKRALQNRPLRGRKLDIHYSIPKDNSSEKDIDLGTLVVFSLDSPVSNDELCHIFGVYGEIKEIGDIPQKRHQKFIEFYDVRAAEAALGALNGSDISGKRIKVEPSLRGAAKRCMMQQIHPELEQEKSELYMHQSSPPLKSPTSFPGPGLLGIITSGPMGDGRVLGVEPVMRASSLPTAFTHGMSSSLPNTLPSLVSVKSVANQCGIITESNSQGQLKDIQPTSTFHPYSLLENRDGFTNGVHFSSPEVAANINVETKERADNMHFCHVNSNGHSMGLNERVFKSAAAGSGRYHLLGQNYRWSNSFRSPSPQPSGMMWPNSPSYASGICAAHPLPRLHGLPRSPCHVMGTVLPINNQHVGSAPAVNPPFWDRQHTYAGKSPETSGFYPGSLGNMPFSSNTPNRVDFVSHSMFPFVGGKYVDLPVHPKNVGFQSHNQNHMIFPGKNHMIPMINSFDTNHNDRARSRRNEGGSKQADNTKQYELDIDRIKRGEDNRTTLMIKNIPNKYTSKMLLAAIDESHKGTYDFIYLPIDFKNKCNVGYAFINMTSPSLIIPFYQAFNGKKWEKFNSEKVASLAYARIQGKAALIAHFQNSSLMNEDKRCRPILFNTDGPNAGDQVPFPMGVNVRNRLARGRNNTQEDNPQGSPPT</sequence>
<dbReference type="EMBL" id="CM039430">
    <property type="protein sequence ID" value="KAI4343452.1"/>
    <property type="molecule type" value="Genomic_DNA"/>
</dbReference>
<organism evidence="1 2">
    <name type="scientific">Bauhinia variegata</name>
    <name type="common">Purple orchid tree</name>
    <name type="synonym">Phanera variegata</name>
    <dbReference type="NCBI Taxonomy" id="167791"/>
    <lineage>
        <taxon>Eukaryota</taxon>
        <taxon>Viridiplantae</taxon>
        <taxon>Streptophyta</taxon>
        <taxon>Embryophyta</taxon>
        <taxon>Tracheophyta</taxon>
        <taxon>Spermatophyta</taxon>
        <taxon>Magnoliopsida</taxon>
        <taxon>eudicotyledons</taxon>
        <taxon>Gunneridae</taxon>
        <taxon>Pentapetalae</taxon>
        <taxon>rosids</taxon>
        <taxon>fabids</taxon>
        <taxon>Fabales</taxon>
        <taxon>Fabaceae</taxon>
        <taxon>Cercidoideae</taxon>
        <taxon>Cercideae</taxon>
        <taxon>Bauhiniinae</taxon>
        <taxon>Bauhinia</taxon>
    </lineage>
</organism>
<dbReference type="Proteomes" id="UP000828941">
    <property type="component" value="Chromosome 5"/>
</dbReference>
<evidence type="ECO:0000313" key="2">
    <source>
        <dbReference type="Proteomes" id="UP000828941"/>
    </source>
</evidence>
<name>A0ACB9P3I5_BAUVA</name>
<keyword evidence="2" id="KW-1185">Reference proteome</keyword>
<evidence type="ECO:0000313" key="1">
    <source>
        <dbReference type="EMBL" id="KAI4343452.1"/>
    </source>
</evidence>